<dbReference type="InterPro" id="IPR011764">
    <property type="entry name" value="Biotin_carboxylation_dom"/>
</dbReference>
<dbReference type="Gene3D" id="3.90.1770.10">
    <property type="entry name" value="PreATP-grasp domain"/>
    <property type="match status" value="1"/>
</dbReference>
<feature type="signal peptide" evidence="7">
    <location>
        <begin position="1"/>
        <end position="23"/>
    </location>
</feature>
<name>A0ABN9PC09_9DINO</name>
<dbReference type="SUPFAM" id="SSF56059">
    <property type="entry name" value="Glutathione synthetase ATP-binding domain-like"/>
    <property type="match status" value="1"/>
</dbReference>
<dbReference type="Pfam" id="PF02786">
    <property type="entry name" value="CPSase_L_D2"/>
    <property type="match status" value="1"/>
</dbReference>
<dbReference type="PANTHER" id="PTHR45728">
    <property type="entry name" value="ACETYL-COA CARBOXYLASE, ISOFORM A"/>
    <property type="match status" value="1"/>
</dbReference>
<evidence type="ECO:0000256" key="3">
    <source>
        <dbReference type="ARBA" id="ARBA00022840"/>
    </source>
</evidence>
<accession>A0ABN9PC09</accession>
<dbReference type="PROSITE" id="PS00866">
    <property type="entry name" value="CPSASE_1"/>
    <property type="match status" value="1"/>
</dbReference>
<dbReference type="InterPro" id="IPR016185">
    <property type="entry name" value="PreATP-grasp_dom_sf"/>
</dbReference>
<evidence type="ECO:0008006" key="12">
    <source>
        <dbReference type="Google" id="ProtNLM"/>
    </source>
</evidence>
<dbReference type="InterPro" id="IPR011761">
    <property type="entry name" value="ATP-grasp"/>
</dbReference>
<dbReference type="Gene3D" id="3.30.1490.20">
    <property type="entry name" value="ATP-grasp fold, A domain"/>
    <property type="match status" value="1"/>
</dbReference>
<dbReference type="PROSITE" id="PS50979">
    <property type="entry name" value="BC"/>
    <property type="match status" value="1"/>
</dbReference>
<feature type="chain" id="PRO_5046451938" description="Acetyl-CoA carboxylase" evidence="7">
    <location>
        <begin position="24"/>
        <end position="245"/>
    </location>
</feature>
<keyword evidence="4" id="KW-0092">Biotin</keyword>
<dbReference type="PROSITE" id="PS50975">
    <property type="entry name" value="ATP_GRASP"/>
    <property type="match status" value="1"/>
</dbReference>
<evidence type="ECO:0000256" key="1">
    <source>
        <dbReference type="ARBA" id="ARBA00022598"/>
    </source>
</evidence>
<feature type="region of interest" description="Disordered" evidence="6">
    <location>
        <begin position="203"/>
        <end position="245"/>
    </location>
</feature>
<feature type="domain" description="Biotin carboxylation" evidence="9">
    <location>
        <begin position="1"/>
        <end position="245"/>
    </location>
</feature>
<keyword evidence="3 5" id="KW-0067">ATP-binding</keyword>
<dbReference type="InterPro" id="IPR013815">
    <property type="entry name" value="ATP_grasp_subdomain_1"/>
</dbReference>
<keyword evidence="1" id="KW-0436">Ligase</keyword>
<keyword evidence="7" id="KW-0732">Signal</keyword>
<keyword evidence="2 5" id="KW-0547">Nucleotide-binding</keyword>
<evidence type="ECO:0000313" key="11">
    <source>
        <dbReference type="Proteomes" id="UP001189429"/>
    </source>
</evidence>
<dbReference type="Proteomes" id="UP001189429">
    <property type="component" value="Unassembled WGS sequence"/>
</dbReference>
<evidence type="ECO:0000256" key="7">
    <source>
        <dbReference type="SAM" id="SignalP"/>
    </source>
</evidence>
<evidence type="ECO:0000256" key="2">
    <source>
        <dbReference type="ARBA" id="ARBA00022741"/>
    </source>
</evidence>
<keyword evidence="11" id="KW-1185">Reference proteome</keyword>
<dbReference type="Pfam" id="PF00289">
    <property type="entry name" value="Biotin_carb_N"/>
    <property type="match status" value="1"/>
</dbReference>
<evidence type="ECO:0000313" key="10">
    <source>
        <dbReference type="EMBL" id="CAK0790357.1"/>
    </source>
</evidence>
<dbReference type="PANTHER" id="PTHR45728:SF3">
    <property type="entry name" value="ACETYL-COA CARBOXYLASE"/>
    <property type="match status" value="1"/>
</dbReference>
<feature type="domain" description="ATP-grasp" evidence="8">
    <location>
        <begin position="140"/>
        <end position="196"/>
    </location>
</feature>
<dbReference type="EMBL" id="CAUYUJ010000404">
    <property type="protein sequence ID" value="CAK0790357.1"/>
    <property type="molecule type" value="Genomic_DNA"/>
</dbReference>
<organism evidence="10 11">
    <name type="scientific">Prorocentrum cordatum</name>
    <dbReference type="NCBI Taxonomy" id="2364126"/>
    <lineage>
        <taxon>Eukaryota</taxon>
        <taxon>Sar</taxon>
        <taxon>Alveolata</taxon>
        <taxon>Dinophyceae</taxon>
        <taxon>Prorocentrales</taxon>
        <taxon>Prorocentraceae</taxon>
        <taxon>Prorocentrum</taxon>
    </lineage>
</organism>
<comment type="caution">
    <text evidence="10">The sequence shown here is derived from an EMBL/GenBank/DDBJ whole genome shotgun (WGS) entry which is preliminary data.</text>
</comment>
<evidence type="ECO:0000259" key="9">
    <source>
        <dbReference type="PROSITE" id="PS50979"/>
    </source>
</evidence>
<protein>
    <recommendedName>
        <fullName evidence="12">Acetyl-CoA carboxylase</fullName>
    </recommendedName>
</protein>
<dbReference type="SUPFAM" id="SSF52440">
    <property type="entry name" value="PreATP-grasp domain"/>
    <property type="match status" value="1"/>
</dbReference>
<sequence length="245" mass="26399">MAATKAIMSMRQWAFLELGSASALHFVAMASQNDLDANMEYIRLADSFVEVPAGKNTFNYANVELIVDIARKQEVDAVWPGWGHASENPALPRALAEAGIAFLGPTAPVMHALGDKIASTILAQSSGVPCIPWNGEGITATIQSDGSIPQEPFERACLQSLQEARDHVRRIGYPVVLKASEGGGGKGIRKCTNDEELQLGWEQVEGRGSRVGGRGSRRRGPEILTPQRLRAGRLRPLSGHGTLTY</sequence>
<evidence type="ECO:0000256" key="6">
    <source>
        <dbReference type="SAM" id="MobiDB-lite"/>
    </source>
</evidence>
<evidence type="ECO:0000256" key="5">
    <source>
        <dbReference type="PROSITE-ProRule" id="PRU00409"/>
    </source>
</evidence>
<dbReference type="InterPro" id="IPR049076">
    <property type="entry name" value="ACCA"/>
</dbReference>
<dbReference type="InterPro" id="IPR005481">
    <property type="entry name" value="BC-like_N"/>
</dbReference>
<evidence type="ECO:0000256" key="4">
    <source>
        <dbReference type="ARBA" id="ARBA00023267"/>
    </source>
</evidence>
<proteinExistence type="predicted"/>
<gene>
    <name evidence="10" type="ORF">PCOR1329_LOCUS1650</name>
</gene>
<dbReference type="InterPro" id="IPR005479">
    <property type="entry name" value="CPAse_ATP-bd"/>
</dbReference>
<dbReference type="Gene3D" id="3.40.50.20">
    <property type="match status" value="1"/>
</dbReference>
<evidence type="ECO:0000259" key="8">
    <source>
        <dbReference type="PROSITE" id="PS50975"/>
    </source>
</evidence>
<reference evidence="10" key="1">
    <citation type="submission" date="2023-10" db="EMBL/GenBank/DDBJ databases">
        <authorList>
            <person name="Chen Y."/>
            <person name="Shah S."/>
            <person name="Dougan E. K."/>
            <person name="Thang M."/>
            <person name="Chan C."/>
        </authorList>
    </citation>
    <scope>NUCLEOTIDE SEQUENCE [LARGE SCALE GENOMIC DNA]</scope>
</reference>